<proteinExistence type="predicted"/>
<dbReference type="EMBL" id="JAJAGQ010000024">
    <property type="protein sequence ID" value="KAJ8526445.1"/>
    <property type="molecule type" value="Genomic_DNA"/>
</dbReference>
<evidence type="ECO:0000313" key="1">
    <source>
        <dbReference type="EMBL" id="KAJ8526445.1"/>
    </source>
</evidence>
<accession>A0A9Q1QVF4</accession>
<gene>
    <name evidence="1" type="ORF">K7X08_028922</name>
</gene>
<dbReference type="Proteomes" id="UP001152561">
    <property type="component" value="Unassembled WGS sequence"/>
</dbReference>
<keyword evidence="2" id="KW-1185">Reference proteome</keyword>
<dbReference type="AlphaFoldDB" id="A0A9Q1QVF4"/>
<reference evidence="2" key="1">
    <citation type="journal article" date="2023" name="Proc. Natl. Acad. Sci. U.S.A.">
        <title>Genomic and structural basis for evolution of tropane alkaloid biosynthesis.</title>
        <authorList>
            <person name="Wanga Y.-J."/>
            <person name="Taina T."/>
            <person name="Yua J.-Y."/>
            <person name="Lia J."/>
            <person name="Xua B."/>
            <person name="Chenc J."/>
            <person name="D'Auriad J.C."/>
            <person name="Huanga J.-P."/>
            <person name="Huanga S.-X."/>
        </authorList>
    </citation>
    <scope>NUCLEOTIDE SEQUENCE [LARGE SCALE GENOMIC DNA]</scope>
    <source>
        <strain evidence="2">cv. KIB-2019</strain>
    </source>
</reference>
<protein>
    <submittedName>
        <fullName evidence="1">Uncharacterized protein</fullName>
    </submittedName>
</protein>
<evidence type="ECO:0000313" key="2">
    <source>
        <dbReference type="Proteomes" id="UP001152561"/>
    </source>
</evidence>
<name>A0A9Q1QVF4_9SOLA</name>
<comment type="caution">
    <text evidence="1">The sequence shown here is derived from an EMBL/GenBank/DDBJ whole genome shotgun (WGS) entry which is preliminary data.</text>
</comment>
<sequence>MEEIYVTDKQGYDSVGNVSLELKEDFESSGSVSAIHEWERFYALICHDYEAHWVYINSDEDILALENKEILENTRDVSVDFAAIREQEKVDQSLIASVTEGLNLYIVKYLVPSSEFAPVAQVQYNLIGDLMKNLTANDKRKCGTEGYFRFDQHVLPFPLNYIYKSPRVLWNSCVKSLVTNNSAILEKILKDLECGIISSCLNIFIHHLYIDGFKINEPFFVVELGGDNFTWSKNEAAMKVSPDLVERIDKTTLAFDIGGSTFAGSEHE</sequence>
<organism evidence="1 2">
    <name type="scientific">Anisodus acutangulus</name>
    <dbReference type="NCBI Taxonomy" id="402998"/>
    <lineage>
        <taxon>Eukaryota</taxon>
        <taxon>Viridiplantae</taxon>
        <taxon>Streptophyta</taxon>
        <taxon>Embryophyta</taxon>
        <taxon>Tracheophyta</taxon>
        <taxon>Spermatophyta</taxon>
        <taxon>Magnoliopsida</taxon>
        <taxon>eudicotyledons</taxon>
        <taxon>Gunneridae</taxon>
        <taxon>Pentapetalae</taxon>
        <taxon>asterids</taxon>
        <taxon>lamiids</taxon>
        <taxon>Solanales</taxon>
        <taxon>Solanaceae</taxon>
        <taxon>Solanoideae</taxon>
        <taxon>Hyoscyameae</taxon>
        <taxon>Anisodus</taxon>
    </lineage>
</organism>